<dbReference type="AlphaFoldDB" id="A0A3M2M0Y6"/>
<gene>
    <name evidence="1" type="ORF">EBO15_20710</name>
</gene>
<name>A0A3M2M0Y6_9ACTN</name>
<sequence>MSDTLEVIIPPGMVMWLQGQAVMRTVDADYVVFDHGRLQNPLFPEQVWRHMEGHFRGTVTAPGREGNLTDYIVAQEAPIPRGMADSLRSASPSGPESDGVLELPGLTAALLLADSAEGTGD</sequence>
<accession>A0A3M2M0Y6</accession>
<evidence type="ECO:0000313" key="1">
    <source>
        <dbReference type="EMBL" id="RMI42075.1"/>
    </source>
</evidence>
<comment type="caution">
    <text evidence="1">The sequence shown here is derived from an EMBL/GenBank/DDBJ whole genome shotgun (WGS) entry which is preliminary data.</text>
</comment>
<protein>
    <submittedName>
        <fullName evidence="1">Uncharacterized protein</fullName>
    </submittedName>
</protein>
<proteinExistence type="predicted"/>
<evidence type="ECO:0000313" key="2">
    <source>
        <dbReference type="Proteomes" id="UP000282674"/>
    </source>
</evidence>
<dbReference type="Proteomes" id="UP000282674">
    <property type="component" value="Unassembled WGS sequence"/>
</dbReference>
<dbReference type="EMBL" id="RFFG01000036">
    <property type="protein sequence ID" value="RMI42075.1"/>
    <property type="molecule type" value="Genomic_DNA"/>
</dbReference>
<keyword evidence="2" id="KW-1185">Reference proteome</keyword>
<organism evidence="1 2">
    <name type="scientific">Actinomadura harenae</name>
    <dbReference type="NCBI Taxonomy" id="2483351"/>
    <lineage>
        <taxon>Bacteria</taxon>
        <taxon>Bacillati</taxon>
        <taxon>Actinomycetota</taxon>
        <taxon>Actinomycetes</taxon>
        <taxon>Streptosporangiales</taxon>
        <taxon>Thermomonosporaceae</taxon>
        <taxon>Actinomadura</taxon>
    </lineage>
</organism>
<reference evidence="1 2" key="1">
    <citation type="submission" date="2018-10" db="EMBL/GenBank/DDBJ databases">
        <title>Isolation from soil.</title>
        <authorList>
            <person name="Hu J."/>
        </authorList>
    </citation>
    <scope>NUCLEOTIDE SEQUENCE [LARGE SCALE GENOMIC DNA]</scope>
    <source>
        <strain evidence="1 2">NEAU-Ht49</strain>
    </source>
</reference>